<accession>A0A2A6BYZ4</accession>
<keyword evidence="2" id="KW-1185">Reference proteome</keyword>
<reference evidence="1" key="2">
    <citation type="submission" date="2022-06" db="UniProtKB">
        <authorList>
            <consortium name="EnsemblMetazoa"/>
        </authorList>
    </citation>
    <scope>IDENTIFICATION</scope>
    <source>
        <strain evidence="1">PS312</strain>
    </source>
</reference>
<gene>
    <name evidence="1" type="primary">WBGene00276966</name>
</gene>
<dbReference type="Proteomes" id="UP000005239">
    <property type="component" value="Unassembled WGS sequence"/>
</dbReference>
<evidence type="ECO:0000313" key="1">
    <source>
        <dbReference type="EnsemblMetazoa" id="PPA38597.1"/>
    </source>
</evidence>
<dbReference type="EnsemblMetazoa" id="PPA38597.1">
    <property type="protein sequence ID" value="PPA38597.1"/>
    <property type="gene ID" value="WBGene00276966"/>
</dbReference>
<proteinExistence type="predicted"/>
<name>A0A2A6BYZ4_PRIPA</name>
<reference evidence="2" key="1">
    <citation type="journal article" date="2008" name="Nat. Genet.">
        <title>The Pristionchus pacificus genome provides a unique perspective on nematode lifestyle and parasitism.</title>
        <authorList>
            <person name="Dieterich C."/>
            <person name="Clifton S.W."/>
            <person name="Schuster L.N."/>
            <person name="Chinwalla A."/>
            <person name="Delehaunty K."/>
            <person name="Dinkelacker I."/>
            <person name="Fulton L."/>
            <person name="Fulton R."/>
            <person name="Godfrey J."/>
            <person name="Minx P."/>
            <person name="Mitreva M."/>
            <person name="Roeseler W."/>
            <person name="Tian H."/>
            <person name="Witte H."/>
            <person name="Yang S.P."/>
            <person name="Wilson R.K."/>
            <person name="Sommer R.J."/>
        </authorList>
    </citation>
    <scope>NUCLEOTIDE SEQUENCE [LARGE SCALE GENOMIC DNA]</scope>
    <source>
        <strain evidence="2">PS312</strain>
    </source>
</reference>
<evidence type="ECO:0000313" key="2">
    <source>
        <dbReference type="Proteomes" id="UP000005239"/>
    </source>
</evidence>
<accession>A0A8R1Z1E0</accession>
<sequence>MEWFSLPILILFLSSSLSSEICNSDECNEASTFLLSLNDEKDACTDNFAHSCTSNARKIKETADNSNDAKMKNEDRIKFVEYVNSMNEEDVVISGIRKLNQSCMNFNGSLFEDISLNMDQMIKQMEPEHVSGFMTRGIPIYFKTKFVLGRKGANPILHFGNFEEKFFKFKLVDREYYQDFRVYTYNEFVETFSVANWSMASFLDGLASRTSVEHIIVEDPQGIHYAVSILAEMKRNKTLNAYTKEAYLHKISFLHFSKKNMVDFPNPDAPDSTKVDDCLSLVTRYFPFLLRDIEKNTTDRDFIHWVEKATTAVKTTLYKQIDDSDWLEPFDKVKSHYILIFNNTIFLLDIIMKINVFVYNDKNEEKEDGTLGIFN</sequence>
<protein>
    <submittedName>
        <fullName evidence="1">Uncharacterized protein</fullName>
    </submittedName>
</protein>
<dbReference type="SUPFAM" id="SSF55486">
    <property type="entry name" value="Metalloproteases ('zincins'), catalytic domain"/>
    <property type="match status" value="1"/>
</dbReference>
<organism evidence="1 2">
    <name type="scientific">Pristionchus pacificus</name>
    <name type="common">Parasitic nematode worm</name>
    <dbReference type="NCBI Taxonomy" id="54126"/>
    <lineage>
        <taxon>Eukaryota</taxon>
        <taxon>Metazoa</taxon>
        <taxon>Ecdysozoa</taxon>
        <taxon>Nematoda</taxon>
        <taxon>Chromadorea</taxon>
        <taxon>Rhabditida</taxon>
        <taxon>Rhabditina</taxon>
        <taxon>Diplogasteromorpha</taxon>
        <taxon>Diplogasteroidea</taxon>
        <taxon>Neodiplogasteridae</taxon>
        <taxon>Pristionchus</taxon>
    </lineage>
</organism>
<dbReference type="AlphaFoldDB" id="A0A2A6BYZ4"/>